<reference evidence="2" key="1">
    <citation type="submission" date="2016-11" db="UniProtKB">
        <authorList>
            <consortium name="WormBaseParasite"/>
        </authorList>
    </citation>
    <scope>IDENTIFICATION</scope>
    <source>
        <strain evidence="2">KR3021</strain>
    </source>
</reference>
<proteinExistence type="predicted"/>
<dbReference type="WBParaSite" id="RSKR_0000564100.1">
    <property type="protein sequence ID" value="RSKR_0000564100.1"/>
    <property type="gene ID" value="RSKR_0000564100"/>
</dbReference>
<sequence>MTLPITLVFKGNGNKDLANSLVSDLNNSTLVEGLNFKFAIKTSADLKDGYSFNIYFDLIEDQDWTYFSKYVAYLGEDKYIAVKVSKDTSENIQRLKALITDVLLDTHVLDILIKREAGKAMDSRQLDYMTPKFQRKYIWESASLARLYNIQIVFIKNSVRASSNQHKERSILNAVTKFADKFKDSTKLKITVENLYGLGIEQFITTDISGRRFIHTGTTMEKLMTLVDQHISSSLSVKPLLKLVILETDEQFVFVDDQEEDVPGTIAASWGSAIPLVLYDQHKQVDEYQNELKTVTSFLFGSVKILLGMQADILSVYQKSSQPLLLWEMQRFHLRAFVDNLLTSIHHIKSTQALIDKIEYIVINEDIANRTNFAISLIQKAIHQLETTGHLDVETVSLAAQIAESVSNDPSLTSMLYFDNDAKFAVYLPIGMPILLPVFITLYDMVRKRIGKKL</sequence>
<organism evidence="1 2">
    <name type="scientific">Rhabditophanes sp. KR3021</name>
    <dbReference type="NCBI Taxonomy" id="114890"/>
    <lineage>
        <taxon>Eukaryota</taxon>
        <taxon>Metazoa</taxon>
        <taxon>Ecdysozoa</taxon>
        <taxon>Nematoda</taxon>
        <taxon>Chromadorea</taxon>
        <taxon>Rhabditida</taxon>
        <taxon>Tylenchina</taxon>
        <taxon>Panagrolaimomorpha</taxon>
        <taxon>Strongyloidoidea</taxon>
        <taxon>Alloionematidae</taxon>
        <taxon>Rhabditophanes</taxon>
    </lineage>
</organism>
<evidence type="ECO:0000313" key="2">
    <source>
        <dbReference type="WBParaSite" id="RSKR_0000564100.1"/>
    </source>
</evidence>
<evidence type="ECO:0000313" key="1">
    <source>
        <dbReference type="Proteomes" id="UP000095286"/>
    </source>
</evidence>
<name>A0AC35TY33_9BILA</name>
<protein>
    <submittedName>
        <fullName evidence="2">DUF3352 domain-containing protein</fullName>
    </submittedName>
</protein>
<dbReference type="Proteomes" id="UP000095286">
    <property type="component" value="Unplaced"/>
</dbReference>
<accession>A0AC35TY33</accession>